<dbReference type="GO" id="GO:0030427">
    <property type="term" value="C:site of polarized growth"/>
    <property type="evidence" value="ECO:0007669"/>
    <property type="project" value="TreeGrafter"/>
</dbReference>
<evidence type="ECO:0000313" key="11">
    <source>
        <dbReference type="RefSeq" id="XP_022103387.1"/>
    </source>
</evidence>
<dbReference type="GeneID" id="110986080"/>
<dbReference type="AlphaFoldDB" id="A0A8B7ZEG1"/>
<evidence type="ECO:0000256" key="3">
    <source>
        <dbReference type="ARBA" id="ARBA00023203"/>
    </source>
</evidence>
<proteinExistence type="inferred from homology"/>
<dbReference type="OrthoDB" id="20822at2759"/>
<evidence type="ECO:0000256" key="5">
    <source>
        <dbReference type="ARBA" id="ARBA00038052"/>
    </source>
</evidence>
<dbReference type="GO" id="GO:0030833">
    <property type="term" value="P:regulation of actin filament polymerization"/>
    <property type="evidence" value="ECO:0007669"/>
    <property type="project" value="TreeGrafter"/>
</dbReference>
<feature type="domain" description="ADF-H" evidence="9">
    <location>
        <begin position="5"/>
        <end position="135"/>
    </location>
</feature>
<reference evidence="11" key="1">
    <citation type="submission" date="2025-08" db="UniProtKB">
        <authorList>
            <consortium name="RefSeq"/>
        </authorList>
    </citation>
    <scope>IDENTIFICATION</scope>
</reference>
<protein>
    <recommendedName>
        <fullName evidence="8">Coactosin-like protein</fullName>
    </recommendedName>
</protein>
<dbReference type="GO" id="GO:0051015">
    <property type="term" value="F:actin filament binding"/>
    <property type="evidence" value="ECO:0007669"/>
    <property type="project" value="TreeGrafter"/>
</dbReference>
<keyword evidence="2" id="KW-0963">Cytoplasm</keyword>
<evidence type="ECO:0000256" key="7">
    <source>
        <dbReference type="ARBA" id="ARBA00062335"/>
    </source>
</evidence>
<evidence type="ECO:0000256" key="8">
    <source>
        <dbReference type="ARBA" id="ARBA00068121"/>
    </source>
</evidence>
<dbReference type="PANTHER" id="PTHR10829">
    <property type="entry name" value="CORTACTIN AND DREBRIN"/>
    <property type="match status" value="1"/>
</dbReference>
<keyword evidence="10" id="KW-1185">Reference proteome</keyword>
<comment type="subunit">
    <text evidence="7">Interacts with 5-lipoxygenase (ALOX5/5LO) in a calcium-independent manner. Binds to F-actin with a stoichiometry of 1:2.</text>
</comment>
<accession>A0A8B7ZEG1</accession>
<evidence type="ECO:0000256" key="1">
    <source>
        <dbReference type="ARBA" id="ARBA00004245"/>
    </source>
</evidence>
<evidence type="ECO:0000256" key="2">
    <source>
        <dbReference type="ARBA" id="ARBA00022490"/>
    </source>
</evidence>
<evidence type="ECO:0000259" key="9">
    <source>
        <dbReference type="PROSITE" id="PS51263"/>
    </source>
</evidence>
<evidence type="ECO:0000256" key="4">
    <source>
        <dbReference type="ARBA" id="ARBA00023212"/>
    </source>
</evidence>
<dbReference type="KEGG" id="aplc:110986080"/>
<dbReference type="GO" id="GO:0005884">
    <property type="term" value="C:actin filament"/>
    <property type="evidence" value="ECO:0007669"/>
    <property type="project" value="TreeGrafter"/>
</dbReference>
<organism evidence="10 11">
    <name type="scientific">Acanthaster planci</name>
    <name type="common">Crown-of-thorns starfish</name>
    <dbReference type="NCBI Taxonomy" id="133434"/>
    <lineage>
        <taxon>Eukaryota</taxon>
        <taxon>Metazoa</taxon>
        <taxon>Echinodermata</taxon>
        <taxon>Eleutherozoa</taxon>
        <taxon>Asterozoa</taxon>
        <taxon>Asteroidea</taxon>
        <taxon>Valvatacea</taxon>
        <taxon>Valvatida</taxon>
        <taxon>Acanthasteridae</taxon>
        <taxon>Acanthaster</taxon>
    </lineage>
</organism>
<evidence type="ECO:0000313" key="10">
    <source>
        <dbReference type="Proteomes" id="UP000694845"/>
    </source>
</evidence>
<name>A0A8B7ZEG1_ACAPL</name>
<dbReference type="FunFam" id="3.40.20.10:FF:000018">
    <property type="entry name" value="Coactosin-like 1"/>
    <property type="match status" value="1"/>
</dbReference>
<evidence type="ECO:0000256" key="6">
    <source>
        <dbReference type="ARBA" id="ARBA00058385"/>
    </source>
</evidence>
<keyword evidence="3" id="KW-0009">Actin-binding</keyword>
<dbReference type="PANTHER" id="PTHR10829:SF29">
    <property type="entry name" value="COACTOSIN-LIKE PROTEIN"/>
    <property type="match status" value="1"/>
</dbReference>
<dbReference type="GO" id="GO:0030864">
    <property type="term" value="C:cortical actin cytoskeleton"/>
    <property type="evidence" value="ECO:0007669"/>
    <property type="project" value="TreeGrafter"/>
</dbReference>
<sequence>MAKPFTPEAREKLYEAYQDVRDDKSETRWCVAGYPDNGKLIDITATGVDYQEFLELMQDDERIYGFVRYETGDEMSKRAKFAFITWIGPAVSSLQRARVSTDKAFIKDIFTNFGVEVLADDRHDLQEDGVKDRLVKAGGANYGTGR</sequence>
<dbReference type="OMA" id="ICEAYND"/>
<dbReference type="InterPro" id="IPR002108">
    <property type="entry name" value="ADF-H"/>
</dbReference>
<dbReference type="SMART" id="SM00102">
    <property type="entry name" value="ADF"/>
    <property type="match status" value="1"/>
</dbReference>
<dbReference type="RefSeq" id="XP_022103387.1">
    <property type="nucleotide sequence ID" value="XM_022247695.1"/>
</dbReference>
<comment type="subcellular location">
    <subcellularLocation>
        <location evidence="1">Cytoplasm</location>
        <location evidence="1">Cytoskeleton</location>
    </subcellularLocation>
</comment>
<dbReference type="PROSITE" id="PS51263">
    <property type="entry name" value="ADF_H"/>
    <property type="match status" value="1"/>
</dbReference>
<keyword evidence="4" id="KW-0206">Cytoskeleton</keyword>
<dbReference type="SUPFAM" id="SSF55753">
    <property type="entry name" value="Actin depolymerizing proteins"/>
    <property type="match status" value="1"/>
</dbReference>
<dbReference type="InterPro" id="IPR029006">
    <property type="entry name" value="ADF-H/Gelsolin-like_dom_sf"/>
</dbReference>
<comment type="function">
    <text evidence="6">Binds to F-actin in a calcium-independent manner. Has no direct effect on actin depolymerization. Acts as a chaperone for ALOX5 (5LO), influencing both its stability and activity in leukotrienes synthesis.</text>
</comment>
<comment type="similarity">
    <text evidence="5">Belongs to the actin-binding proteins ADF family. Coactosin subfamily.</text>
</comment>
<dbReference type="Pfam" id="PF00241">
    <property type="entry name" value="Cofilin_ADF"/>
    <property type="match status" value="1"/>
</dbReference>
<dbReference type="Proteomes" id="UP000694845">
    <property type="component" value="Unplaced"/>
</dbReference>
<dbReference type="CDD" id="cd11282">
    <property type="entry name" value="ADF_coactosin_like"/>
    <property type="match status" value="1"/>
</dbReference>
<gene>
    <name evidence="11" type="primary">LOC110986080</name>
</gene>
<dbReference type="Gene3D" id="3.40.20.10">
    <property type="entry name" value="Severin"/>
    <property type="match status" value="1"/>
</dbReference>